<dbReference type="SUPFAM" id="SSF48452">
    <property type="entry name" value="TPR-like"/>
    <property type="match status" value="1"/>
</dbReference>
<reference evidence="2" key="1">
    <citation type="submission" date="2020-06" db="EMBL/GenBank/DDBJ databases">
        <authorList>
            <consortium name="Plant Systems Biology data submission"/>
        </authorList>
    </citation>
    <scope>NUCLEOTIDE SEQUENCE</scope>
    <source>
        <strain evidence="2">D6</strain>
    </source>
</reference>
<feature type="compositionally biased region" description="Polar residues" evidence="1">
    <location>
        <begin position="62"/>
        <end position="77"/>
    </location>
</feature>
<feature type="region of interest" description="Disordered" evidence="1">
    <location>
        <begin position="62"/>
        <end position="92"/>
    </location>
</feature>
<evidence type="ECO:0000313" key="3">
    <source>
        <dbReference type="Proteomes" id="UP001153069"/>
    </source>
</evidence>
<evidence type="ECO:0000256" key="1">
    <source>
        <dbReference type="SAM" id="MobiDB-lite"/>
    </source>
</evidence>
<keyword evidence="3" id="KW-1185">Reference proteome</keyword>
<accession>A0A9N8EB02</accession>
<dbReference type="AlphaFoldDB" id="A0A9N8EB02"/>
<protein>
    <submittedName>
        <fullName evidence="2">Uncharacterized protein</fullName>
    </submittedName>
</protein>
<dbReference type="Gene3D" id="1.25.40.10">
    <property type="entry name" value="Tetratricopeptide repeat domain"/>
    <property type="match status" value="1"/>
</dbReference>
<name>A0A9N8EB02_9STRA</name>
<dbReference type="EMBL" id="CAICTM010000903">
    <property type="protein sequence ID" value="CAB9518091.1"/>
    <property type="molecule type" value="Genomic_DNA"/>
</dbReference>
<dbReference type="OrthoDB" id="56433at2759"/>
<gene>
    <name evidence="2" type="ORF">SEMRO_905_G218550.1</name>
</gene>
<sequence>MSTTTTTPNQAARLNDEGASYIERGDDSSAFAAFKDALESLSSDAVAQTTASVSAMLTPPTVNVGNGNSTRASTTRPVANCPRTDAPAPADDEEAYQYDRCLSFEQGHTSDPDALPYCSAVIIFNMALVFQKRGTDEKTLYKALFLYMVSLRHIQSCTSDSFKKTDVVIAALNNQAVVFYLLKDYAKARTVLGELWNLLRELRCRPRSFMKSDIDGIVQNILLLLHSPSLAAAA</sequence>
<evidence type="ECO:0000313" key="2">
    <source>
        <dbReference type="EMBL" id="CAB9518091.1"/>
    </source>
</evidence>
<dbReference type="Proteomes" id="UP001153069">
    <property type="component" value="Unassembled WGS sequence"/>
</dbReference>
<comment type="caution">
    <text evidence="2">The sequence shown here is derived from an EMBL/GenBank/DDBJ whole genome shotgun (WGS) entry which is preliminary data.</text>
</comment>
<proteinExistence type="predicted"/>
<organism evidence="2 3">
    <name type="scientific">Seminavis robusta</name>
    <dbReference type="NCBI Taxonomy" id="568900"/>
    <lineage>
        <taxon>Eukaryota</taxon>
        <taxon>Sar</taxon>
        <taxon>Stramenopiles</taxon>
        <taxon>Ochrophyta</taxon>
        <taxon>Bacillariophyta</taxon>
        <taxon>Bacillariophyceae</taxon>
        <taxon>Bacillariophycidae</taxon>
        <taxon>Naviculales</taxon>
        <taxon>Naviculaceae</taxon>
        <taxon>Seminavis</taxon>
    </lineage>
</organism>
<dbReference type="InterPro" id="IPR011990">
    <property type="entry name" value="TPR-like_helical_dom_sf"/>
</dbReference>